<feature type="domain" description="Gamma-glutamylcyclotransferase AIG2-like" evidence="3">
    <location>
        <begin position="20"/>
        <end position="122"/>
    </location>
</feature>
<evidence type="ECO:0000259" key="2">
    <source>
        <dbReference type="Pfam" id="PF00266"/>
    </source>
</evidence>
<name>G7E9V7_MIXOS</name>
<evidence type="ECO:0000256" key="1">
    <source>
        <dbReference type="ARBA" id="ARBA00022898"/>
    </source>
</evidence>
<dbReference type="eggNOG" id="KOG1549">
    <property type="taxonomic scope" value="Eukaryota"/>
</dbReference>
<gene>
    <name evidence="4" type="primary">Mo06124</name>
    <name evidence="4" type="ORF">E5Q_06124</name>
</gene>
<dbReference type="FunCoup" id="G7E9V7">
    <property type="interactions" value="12"/>
</dbReference>
<dbReference type="Proteomes" id="UP000009131">
    <property type="component" value="Unassembled WGS sequence"/>
</dbReference>
<dbReference type="InterPro" id="IPR015421">
    <property type="entry name" value="PyrdxlP-dep_Trfase_major"/>
</dbReference>
<dbReference type="PANTHER" id="PTHR43092:SF2">
    <property type="entry name" value="HERCYNYLCYSTEINE SULFOXIDE LYASE"/>
    <property type="match status" value="1"/>
</dbReference>
<reference evidence="4 5" key="1">
    <citation type="journal article" date="2011" name="J. Gen. Appl. Microbiol.">
        <title>Draft genome sequencing of the enigmatic basidiomycete Mixia osmundae.</title>
        <authorList>
            <person name="Nishida H."/>
            <person name="Nagatsuka Y."/>
            <person name="Sugiyama J."/>
        </authorList>
    </citation>
    <scope>NUCLEOTIDE SEQUENCE [LARGE SCALE GENOMIC DNA]</scope>
    <source>
        <strain evidence="5">CBS 9802 / IAM 14324 / JCM 22182 / KY 12970</strain>
    </source>
</reference>
<organism evidence="4 5">
    <name type="scientific">Mixia osmundae (strain CBS 9802 / IAM 14324 / JCM 22182 / KY 12970)</name>
    <dbReference type="NCBI Taxonomy" id="764103"/>
    <lineage>
        <taxon>Eukaryota</taxon>
        <taxon>Fungi</taxon>
        <taxon>Dikarya</taxon>
        <taxon>Basidiomycota</taxon>
        <taxon>Pucciniomycotina</taxon>
        <taxon>Mixiomycetes</taxon>
        <taxon>Mixiales</taxon>
        <taxon>Mixiaceae</taxon>
        <taxon>Mixia</taxon>
    </lineage>
</organism>
<dbReference type="InterPro" id="IPR036568">
    <property type="entry name" value="GGCT-like_sf"/>
</dbReference>
<dbReference type="RefSeq" id="XP_014568657.1">
    <property type="nucleotide sequence ID" value="XM_014713171.1"/>
</dbReference>
<dbReference type="InterPro" id="IPR009288">
    <property type="entry name" value="AIG2-like_dom"/>
</dbReference>
<dbReference type="STRING" id="764103.G7E9V7"/>
<dbReference type="SUPFAM" id="SSF110857">
    <property type="entry name" value="Gamma-glutamyl cyclotransferase-like"/>
    <property type="match status" value="1"/>
</dbReference>
<evidence type="ECO:0000313" key="4">
    <source>
        <dbReference type="EMBL" id="GAA99426.1"/>
    </source>
</evidence>
<feature type="domain" description="Aminotransferase class V" evidence="2">
    <location>
        <begin position="254"/>
        <end position="560"/>
    </location>
</feature>
<dbReference type="AlphaFoldDB" id="G7E9V7"/>
<dbReference type="InterPro" id="IPR015422">
    <property type="entry name" value="PyrdxlP-dep_Trfase_small"/>
</dbReference>
<dbReference type="InterPro" id="IPR015424">
    <property type="entry name" value="PyrdxlP-dep_Trfase"/>
</dbReference>
<dbReference type="PANTHER" id="PTHR43092">
    <property type="entry name" value="L-CYSTEINE DESULFHYDRASE"/>
    <property type="match status" value="1"/>
</dbReference>
<evidence type="ECO:0000259" key="3">
    <source>
        <dbReference type="Pfam" id="PF06094"/>
    </source>
</evidence>
<dbReference type="Pfam" id="PF06094">
    <property type="entry name" value="GGACT"/>
    <property type="match status" value="1"/>
</dbReference>
<dbReference type="InterPro" id="IPR013024">
    <property type="entry name" value="GGCT-like"/>
</dbReference>
<accession>G7E9V7</accession>
<dbReference type="CDD" id="cd06661">
    <property type="entry name" value="GGCT_like"/>
    <property type="match status" value="1"/>
</dbReference>
<dbReference type="Gene3D" id="3.40.640.10">
    <property type="entry name" value="Type I PLP-dependent aspartate aminotransferase-like (Major domain)"/>
    <property type="match status" value="1"/>
</dbReference>
<dbReference type="EMBL" id="BABT02000220">
    <property type="protein sequence ID" value="GAA99426.1"/>
    <property type="molecule type" value="Genomic_DNA"/>
</dbReference>
<protein>
    <recommendedName>
        <fullName evidence="6">Aminotransferase class V domain-containing protein</fullName>
    </recommendedName>
</protein>
<evidence type="ECO:0000313" key="5">
    <source>
        <dbReference type="Proteomes" id="UP000009131"/>
    </source>
</evidence>
<reference evidence="4 5" key="2">
    <citation type="journal article" date="2012" name="Open Biol.">
        <title>Characteristics of nucleosomes and linker DNA regions on the genome of the basidiomycete Mixia osmundae revealed by mono- and dinucleosome mapping.</title>
        <authorList>
            <person name="Nishida H."/>
            <person name="Kondo S."/>
            <person name="Matsumoto T."/>
            <person name="Suzuki Y."/>
            <person name="Yoshikawa H."/>
            <person name="Taylor T.D."/>
            <person name="Sugiyama J."/>
        </authorList>
    </citation>
    <scope>NUCLEOTIDE SEQUENCE [LARGE SCALE GENOMIC DNA]</scope>
    <source>
        <strain evidence="5">CBS 9802 / IAM 14324 / JCM 22182 / KY 12970</strain>
    </source>
</reference>
<dbReference type="InterPro" id="IPR000192">
    <property type="entry name" value="Aminotrans_V_dom"/>
</dbReference>
<dbReference type="InParanoid" id="G7E9V7"/>
<dbReference type="SUPFAM" id="SSF53383">
    <property type="entry name" value="PLP-dependent transferases"/>
    <property type="match status" value="1"/>
</dbReference>
<dbReference type="Pfam" id="PF00266">
    <property type="entry name" value="Aminotran_5"/>
    <property type="match status" value="1"/>
</dbReference>
<evidence type="ECO:0008006" key="6">
    <source>
        <dbReference type="Google" id="ProtNLM"/>
    </source>
</evidence>
<dbReference type="Gene3D" id="3.90.1150.10">
    <property type="entry name" value="Aspartate Aminotransferase, domain 1"/>
    <property type="match status" value="1"/>
</dbReference>
<dbReference type="OMA" id="EFAHHDG"/>
<proteinExistence type="predicted"/>
<comment type="caution">
    <text evidence="4">The sequence shown here is derived from an EMBL/GenBank/DDBJ whole genome shotgun (WGS) entry which is preliminary data.</text>
</comment>
<keyword evidence="5" id="KW-1185">Reference proteome</keyword>
<dbReference type="OrthoDB" id="5978656at2759"/>
<keyword evidence="1" id="KW-0663">Pyridoxal phosphate</keyword>
<dbReference type="HOGENOM" id="CLU_003433_3_0_1"/>
<sequence length="628" mass="70488">MTQHDSARVDVARNGEPRALFFYGTLMHPGVLERVIGHAVDKLTFTDAVLYEHTRHHVRHADYPAVIPIQSAQKLIGRALDREEASVRGTIVQGLSPSDVDLLDVFEGDEYVRRTVQAHILSAARTGAIKGAEALVPLLSPIDLSQATQDQTQSVDVYLWSASVDRLESGLWDFAAFLKDKSHRWVGTSQDEEEFAEVDRRRAMNGKITPDRTGGSAGGPAENTLPVFGKALGRQYWTFGNYINLNAGSYGACPQPVVKQTHYWRERTEAAPDKVMKRDYAPVYTRTRARLAKLFNCDVEDLAVVGNTTISTNAILRSFPWQKGDKILHVGSTIYDPARNTLQYIIDSRPDLELSMLDVQVNYPLSDKALLDAFERMIVRENGAVRFAFFDGISSQPGVALPWQSLVSLCKRHNVVSFVDGAHEPGQRPIDLKSAQPDFFAGNLHKWLYAHRPAGMLYADKRWHTLVQPFPIAFAYIPIAQGRATFAAGWDWPATEDISRYLSIETALDFREMLGGEQRIQTYTHGLAMRGGRRMAEILGTEVLENEEGTLTASMVNVRLPVDFASVDDFNKQKNAIRDILFDEYDCFAPCFFHNGKTYVRASAQVFNDLTDFEYVAIAYLEICRNIK</sequence>
<dbReference type="Gene3D" id="3.10.490.10">
    <property type="entry name" value="Gamma-glutamyl cyclotransferase-like"/>
    <property type="match status" value="1"/>
</dbReference>